<dbReference type="WBParaSite" id="NBR_0000214901-mRNA-1">
    <property type="protein sequence ID" value="NBR_0000214901-mRNA-1"/>
    <property type="gene ID" value="NBR_0000214901"/>
</dbReference>
<evidence type="ECO:0000313" key="2">
    <source>
        <dbReference type="Proteomes" id="UP000271162"/>
    </source>
</evidence>
<dbReference type="EMBL" id="UYSL01002252">
    <property type="protein sequence ID" value="VDL65739.1"/>
    <property type="molecule type" value="Genomic_DNA"/>
</dbReference>
<gene>
    <name evidence="1" type="ORF">NBR_LOCUS2150</name>
</gene>
<dbReference type="AlphaFoldDB" id="A0A0N4XHZ7"/>
<proteinExistence type="predicted"/>
<organism evidence="3">
    <name type="scientific">Nippostrongylus brasiliensis</name>
    <name type="common">Rat hookworm</name>
    <dbReference type="NCBI Taxonomy" id="27835"/>
    <lineage>
        <taxon>Eukaryota</taxon>
        <taxon>Metazoa</taxon>
        <taxon>Ecdysozoa</taxon>
        <taxon>Nematoda</taxon>
        <taxon>Chromadorea</taxon>
        <taxon>Rhabditida</taxon>
        <taxon>Rhabditina</taxon>
        <taxon>Rhabditomorpha</taxon>
        <taxon>Strongyloidea</taxon>
        <taxon>Heligmosomidae</taxon>
        <taxon>Nippostrongylus</taxon>
    </lineage>
</organism>
<accession>A0A0N4XHZ7</accession>
<reference evidence="1 2" key="2">
    <citation type="submission" date="2018-11" db="EMBL/GenBank/DDBJ databases">
        <authorList>
            <consortium name="Pathogen Informatics"/>
        </authorList>
    </citation>
    <scope>NUCLEOTIDE SEQUENCE [LARGE SCALE GENOMIC DNA]</scope>
</reference>
<dbReference type="Proteomes" id="UP000271162">
    <property type="component" value="Unassembled WGS sequence"/>
</dbReference>
<name>A0A0N4XHZ7_NIPBR</name>
<sequence>MDSSNGPPIYINEDIACIIIKHLSEEWDDADPGKSWIQARRVCRSFYKTVNRLLARTVSITVESAVSSTEVSIS</sequence>
<keyword evidence="2" id="KW-1185">Reference proteome</keyword>
<evidence type="ECO:0000313" key="1">
    <source>
        <dbReference type="EMBL" id="VDL65739.1"/>
    </source>
</evidence>
<evidence type="ECO:0000313" key="3">
    <source>
        <dbReference type="WBParaSite" id="NBR_0000214901-mRNA-1"/>
    </source>
</evidence>
<reference evidence="3" key="1">
    <citation type="submission" date="2017-02" db="UniProtKB">
        <authorList>
            <consortium name="WormBaseParasite"/>
        </authorList>
    </citation>
    <scope>IDENTIFICATION</scope>
</reference>
<protein>
    <submittedName>
        <fullName evidence="3">F-box domain-containing protein</fullName>
    </submittedName>
</protein>